<sequence>MSYSSAASSFSQVITAFSNSSSLPKRLPSRNSLNLRKRWKLLGAIRYCETLRKLRRAIQNRRRGMLSVGIVLPHDNALPHTDAATQELMDQFGWEIFNHPP</sequence>
<proteinExistence type="predicted"/>
<organism evidence="4 5">
    <name type="scientific">Araneus ventricosus</name>
    <name type="common">Orbweaver spider</name>
    <name type="synonym">Epeira ventricosa</name>
    <dbReference type="NCBI Taxonomy" id="182803"/>
    <lineage>
        <taxon>Eukaryota</taxon>
        <taxon>Metazoa</taxon>
        <taxon>Ecdysozoa</taxon>
        <taxon>Arthropoda</taxon>
        <taxon>Chelicerata</taxon>
        <taxon>Arachnida</taxon>
        <taxon>Araneae</taxon>
        <taxon>Araneomorphae</taxon>
        <taxon>Entelegynae</taxon>
        <taxon>Araneoidea</taxon>
        <taxon>Araneidae</taxon>
        <taxon>Araneus</taxon>
    </lineage>
</organism>
<reference evidence="4 5" key="1">
    <citation type="journal article" date="2019" name="Sci. Rep.">
        <title>Orb-weaving spider Araneus ventricosus genome elucidates the spidroin gene catalogue.</title>
        <authorList>
            <person name="Kono N."/>
            <person name="Nakamura H."/>
            <person name="Ohtoshi R."/>
            <person name="Moran D.A.P."/>
            <person name="Shinohara A."/>
            <person name="Yoshida Y."/>
            <person name="Fujiwara M."/>
            <person name="Mori M."/>
            <person name="Tomita M."/>
            <person name="Arakawa K."/>
        </authorList>
    </citation>
    <scope>NUCLEOTIDE SEQUENCE [LARGE SCALE GENOMIC DNA]</scope>
</reference>
<comment type="caution">
    <text evidence="4">The sequence shown here is derived from an EMBL/GenBank/DDBJ whole genome shotgun (WGS) entry which is preliminary data.</text>
</comment>
<evidence type="ECO:0000313" key="3">
    <source>
        <dbReference type="EMBL" id="GBN42860.1"/>
    </source>
</evidence>
<name>A0A4Y2NYK9_ARAVE</name>
<dbReference type="AlphaFoldDB" id="A0A4Y2NYK9"/>
<dbReference type="EMBL" id="BGPR01129744">
    <property type="protein sequence ID" value="GBN42866.1"/>
    <property type="molecule type" value="Genomic_DNA"/>
</dbReference>
<accession>A0A4Y2NYK9</accession>
<evidence type="ECO:0008006" key="6">
    <source>
        <dbReference type="Google" id="ProtNLM"/>
    </source>
</evidence>
<dbReference type="EMBL" id="BGPR01129741">
    <property type="protein sequence ID" value="GBN42860.1"/>
    <property type="molecule type" value="Genomic_DNA"/>
</dbReference>
<evidence type="ECO:0000313" key="4">
    <source>
        <dbReference type="EMBL" id="GBN42866.1"/>
    </source>
</evidence>
<keyword evidence="5" id="KW-1185">Reference proteome</keyword>
<evidence type="ECO:0000313" key="2">
    <source>
        <dbReference type="EMBL" id="GBN42844.1"/>
    </source>
</evidence>
<dbReference type="EMBL" id="BGPR01129734">
    <property type="protein sequence ID" value="GBN42844.1"/>
    <property type="molecule type" value="Genomic_DNA"/>
</dbReference>
<dbReference type="InterPro" id="IPR036397">
    <property type="entry name" value="RNaseH_sf"/>
</dbReference>
<dbReference type="OrthoDB" id="10017160at2759"/>
<dbReference type="Gene3D" id="3.30.420.10">
    <property type="entry name" value="Ribonuclease H-like superfamily/Ribonuclease H"/>
    <property type="match status" value="1"/>
</dbReference>
<dbReference type="GO" id="GO:0003676">
    <property type="term" value="F:nucleic acid binding"/>
    <property type="evidence" value="ECO:0007669"/>
    <property type="project" value="InterPro"/>
</dbReference>
<evidence type="ECO:0000313" key="1">
    <source>
        <dbReference type="EMBL" id="GBN42829.1"/>
    </source>
</evidence>
<dbReference type="EMBL" id="BGPR01129727">
    <property type="protein sequence ID" value="GBN42829.1"/>
    <property type="molecule type" value="Genomic_DNA"/>
</dbReference>
<gene>
    <name evidence="2" type="ORF">AVEN_119922_1</name>
    <name evidence="3" type="ORF">AVEN_186622_1</name>
    <name evidence="4" type="ORF">AVEN_212203_1</name>
    <name evidence="1" type="ORF">AVEN_43142_1</name>
</gene>
<protein>
    <recommendedName>
        <fullName evidence="6">Histone-lysine N-methyltransferase SETMAR</fullName>
    </recommendedName>
</protein>
<dbReference type="Proteomes" id="UP000499080">
    <property type="component" value="Unassembled WGS sequence"/>
</dbReference>
<evidence type="ECO:0000313" key="5">
    <source>
        <dbReference type="Proteomes" id="UP000499080"/>
    </source>
</evidence>